<organism evidence="2 3">
    <name type="scientific">Podospora appendiculata</name>
    <dbReference type="NCBI Taxonomy" id="314037"/>
    <lineage>
        <taxon>Eukaryota</taxon>
        <taxon>Fungi</taxon>
        <taxon>Dikarya</taxon>
        <taxon>Ascomycota</taxon>
        <taxon>Pezizomycotina</taxon>
        <taxon>Sordariomycetes</taxon>
        <taxon>Sordariomycetidae</taxon>
        <taxon>Sordariales</taxon>
        <taxon>Podosporaceae</taxon>
        <taxon>Podospora</taxon>
    </lineage>
</organism>
<keyword evidence="3" id="KW-1185">Reference proteome</keyword>
<protein>
    <recommendedName>
        <fullName evidence="4">Transmembrane protein</fullName>
    </recommendedName>
</protein>
<feature type="transmembrane region" description="Helical" evidence="1">
    <location>
        <begin position="125"/>
        <end position="143"/>
    </location>
</feature>
<gene>
    <name evidence="2" type="ORF">B0T22DRAFT_117215</name>
</gene>
<evidence type="ECO:0000256" key="1">
    <source>
        <dbReference type="SAM" id="Phobius"/>
    </source>
</evidence>
<keyword evidence="1" id="KW-1133">Transmembrane helix</keyword>
<reference evidence="2" key="2">
    <citation type="submission" date="2023-06" db="EMBL/GenBank/DDBJ databases">
        <authorList>
            <consortium name="Lawrence Berkeley National Laboratory"/>
            <person name="Haridas S."/>
            <person name="Hensen N."/>
            <person name="Bonometti L."/>
            <person name="Westerberg I."/>
            <person name="Brannstrom I.O."/>
            <person name="Guillou S."/>
            <person name="Cros-Aarteil S."/>
            <person name="Calhoun S."/>
            <person name="Kuo A."/>
            <person name="Mondo S."/>
            <person name="Pangilinan J."/>
            <person name="Riley R."/>
            <person name="Labutti K."/>
            <person name="Andreopoulos B."/>
            <person name="Lipzen A."/>
            <person name="Chen C."/>
            <person name="Yanf M."/>
            <person name="Daum C."/>
            <person name="Ng V."/>
            <person name="Clum A."/>
            <person name="Steindorff A."/>
            <person name="Ohm R."/>
            <person name="Martin F."/>
            <person name="Silar P."/>
            <person name="Natvig D."/>
            <person name="Lalanne C."/>
            <person name="Gautier V."/>
            <person name="Ament-Velasquez S.L."/>
            <person name="Kruys A."/>
            <person name="Hutchinson M.I."/>
            <person name="Powell A.J."/>
            <person name="Barry K."/>
            <person name="Miller A.N."/>
            <person name="Grigoriev I.V."/>
            <person name="Debuchy R."/>
            <person name="Gladieux P."/>
            <person name="Thoren M.H."/>
            <person name="Johannesson H."/>
        </authorList>
    </citation>
    <scope>NUCLEOTIDE SEQUENCE</scope>
    <source>
        <strain evidence="2">CBS 314.62</strain>
    </source>
</reference>
<feature type="transmembrane region" description="Helical" evidence="1">
    <location>
        <begin position="67"/>
        <end position="88"/>
    </location>
</feature>
<dbReference type="Proteomes" id="UP001270362">
    <property type="component" value="Unassembled WGS sequence"/>
</dbReference>
<keyword evidence="1" id="KW-0472">Membrane</keyword>
<accession>A0AAE1CJ09</accession>
<keyword evidence="1" id="KW-0812">Transmembrane</keyword>
<reference evidence="2" key="1">
    <citation type="journal article" date="2023" name="Mol. Phylogenet. Evol.">
        <title>Genome-scale phylogeny and comparative genomics of the fungal order Sordariales.</title>
        <authorList>
            <person name="Hensen N."/>
            <person name="Bonometti L."/>
            <person name="Westerberg I."/>
            <person name="Brannstrom I.O."/>
            <person name="Guillou S."/>
            <person name="Cros-Aarteil S."/>
            <person name="Calhoun S."/>
            <person name="Haridas S."/>
            <person name="Kuo A."/>
            <person name="Mondo S."/>
            <person name="Pangilinan J."/>
            <person name="Riley R."/>
            <person name="LaButti K."/>
            <person name="Andreopoulos B."/>
            <person name="Lipzen A."/>
            <person name="Chen C."/>
            <person name="Yan M."/>
            <person name="Daum C."/>
            <person name="Ng V."/>
            <person name="Clum A."/>
            <person name="Steindorff A."/>
            <person name="Ohm R.A."/>
            <person name="Martin F."/>
            <person name="Silar P."/>
            <person name="Natvig D.O."/>
            <person name="Lalanne C."/>
            <person name="Gautier V."/>
            <person name="Ament-Velasquez S.L."/>
            <person name="Kruys A."/>
            <person name="Hutchinson M.I."/>
            <person name="Powell A.J."/>
            <person name="Barry K."/>
            <person name="Miller A.N."/>
            <person name="Grigoriev I.V."/>
            <person name="Debuchy R."/>
            <person name="Gladieux P."/>
            <person name="Hiltunen Thoren M."/>
            <person name="Johannesson H."/>
        </authorList>
    </citation>
    <scope>NUCLEOTIDE SEQUENCE</scope>
    <source>
        <strain evidence="2">CBS 314.62</strain>
    </source>
</reference>
<comment type="caution">
    <text evidence="2">The sequence shown here is derived from an EMBL/GenBank/DDBJ whole genome shotgun (WGS) entry which is preliminary data.</text>
</comment>
<dbReference type="AlphaFoldDB" id="A0AAE1CJ09"/>
<feature type="transmembrane region" description="Helical" evidence="1">
    <location>
        <begin position="100"/>
        <end position="119"/>
    </location>
</feature>
<evidence type="ECO:0000313" key="3">
    <source>
        <dbReference type="Proteomes" id="UP001270362"/>
    </source>
</evidence>
<name>A0AAE1CJ09_9PEZI</name>
<evidence type="ECO:0008006" key="4">
    <source>
        <dbReference type="Google" id="ProtNLM"/>
    </source>
</evidence>
<proteinExistence type="predicted"/>
<sequence length="148" mass="16270">MVGCLFLPHAKTDFSACRHSQKELDAIWKRDGPGRALGAADSSVVSHERFAPLFHRQSIPMHWFRGFSWGLCSFFFPFFPFSGFVNGGRGVGGGGNKRGIVIWCLGCLFSDALTGPVLLCFLPSLFARLLSLFLSTFLCLGNFRSSLA</sequence>
<evidence type="ECO:0000313" key="2">
    <source>
        <dbReference type="EMBL" id="KAK3695828.1"/>
    </source>
</evidence>
<dbReference type="EMBL" id="JAULSO010000001">
    <property type="protein sequence ID" value="KAK3695828.1"/>
    <property type="molecule type" value="Genomic_DNA"/>
</dbReference>